<evidence type="ECO:0000313" key="2">
    <source>
        <dbReference type="Proteomes" id="UP001060215"/>
    </source>
</evidence>
<protein>
    <submittedName>
        <fullName evidence="1">Protein STICHEL-like 3</fullName>
    </submittedName>
</protein>
<comment type="caution">
    <text evidence="1">The sequence shown here is derived from an EMBL/GenBank/DDBJ whole genome shotgun (WGS) entry which is preliminary data.</text>
</comment>
<keyword evidence="2" id="KW-1185">Reference proteome</keyword>
<feature type="non-terminal residue" evidence="1">
    <location>
        <position position="1"/>
    </location>
</feature>
<gene>
    <name evidence="1" type="ORF">LOK49_LG04G00641</name>
</gene>
<dbReference type="EMBL" id="CM045759">
    <property type="protein sequence ID" value="KAI8019320.1"/>
    <property type="molecule type" value="Genomic_DNA"/>
</dbReference>
<organism evidence="1 2">
    <name type="scientific">Camellia lanceoleosa</name>
    <dbReference type="NCBI Taxonomy" id="1840588"/>
    <lineage>
        <taxon>Eukaryota</taxon>
        <taxon>Viridiplantae</taxon>
        <taxon>Streptophyta</taxon>
        <taxon>Embryophyta</taxon>
        <taxon>Tracheophyta</taxon>
        <taxon>Spermatophyta</taxon>
        <taxon>Magnoliopsida</taxon>
        <taxon>eudicotyledons</taxon>
        <taxon>Gunneridae</taxon>
        <taxon>Pentapetalae</taxon>
        <taxon>asterids</taxon>
        <taxon>Ericales</taxon>
        <taxon>Theaceae</taxon>
        <taxon>Camellia</taxon>
    </lineage>
</organism>
<dbReference type="Proteomes" id="UP001060215">
    <property type="component" value="Chromosome 2"/>
</dbReference>
<proteinExistence type="predicted"/>
<reference evidence="1 2" key="1">
    <citation type="journal article" date="2022" name="Plant J.">
        <title>Chromosome-level genome of Camellia lanceoleosa provides a valuable resource for understanding genome evolution and self-incompatibility.</title>
        <authorList>
            <person name="Gong W."/>
            <person name="Xiao S."/>
            <person name="Wang L."/>
            <person name="Liao Z."/>
            <person name="Chang Y."/>
            <person name="Mo W."/>
            <person name="Hu G."/>
            <person name="Li W."/>
            <person name="Zhao G."/>
            <person name="Zhu H."/>
            <person name="Hu X."/>
            <person name="Ji K."/>
            <person name="Xiang X."/>
            <person name="Song Q."/>
            <person name="Yuan D."/>
            <person name="Jin S."/>
            <person name="Zhang L."/>
        </authorList>
    </citation>
    <scope>NUCLEOTIDE SEQUENCE [LARGE SCALE GENOMIC DNA]</scope>
    <source>
        <strain evidence="1">SQ_2022a</strain>
    </source>
</reference>
<evidence type="ECO:0000313" key="1">
    <source>
        <dbReference type="EMBL" id="KAI8019320.1"/>
    </source>
</evidence>
<accession>A0ACC0I3M7</accession>
<feature type="non-terminal residue" evidence="1">
    <location>
        <position position="294"/>
    </location>
</feature>
<name>A0ACC0I3M7_9ERIC</name>
<sequence length="294" mass="33737">SADHLLLHFSSLLQQRSRKGMAMYLQDMCAQPPSLSFHKLKGVCESTVTISDQLNEVHMDYDDALHGKLSQNRQTGDETETTIRGYRTGLNRVKRRKFRGMRRTQTYMKDGEEEYDDQNVTWAPRNGCVIPLNWSRIHHRGKSFLGIAGRSLSCGFSESKLKRGGLFPQGRDVSNVSDNLLRREIDSDLLSEARSEYFQTTSPQNNFRRQHNSKHQNLTQKYMPRTFRDLVAQNLVKQALSNAVVRRKVGKSSYARIFARALICQSLDQPKPCRYCNACIAYDIGKSRNIREVG</sequence>